<evidence type="ECO:0000313" key="2">
    <source>
        <dbReference type="Proteomes" id="UP000059680"/>
    </source>
</evidence>
<name>A0A0P0W064_ORYSJ</name>
<reference evidence="2" key="1">
    <citation type="journal article" date="2005" name="Nature">
        <title>The map-based sequence of the rice genome.</title>
        <authorList>
            <consortium name="International rice genome sequencing project (IRGSP)"/>
            <person name="Matsumoto T."/>
            <person name="Wu J."/>
            <person name="Kanamori H."/>
            <person name="Katayose Y."/>
            <person name="Fujisawa M."/>
            <person name="Namiki N."/>
            <person name="Mizuno H."/>
            <person name="Yamamoto K."/>
            <person name="Antonio B.A."/>
            <person name="Baba T."/>
            <person name="Sakata K."/>
            <person name="Nagamura Y."/>
            <person name="Aoki H."/>
            <person name="Arikawa K."/>
            <person name="Arita K."/>
            <person name="Bito T."/>
            <person name="Chiden Y."/>
            <person name="Fujitsuka N."/>
            <person name="Fukunaka R."/>
            <person name="Hamada M."/>
            <person name="Harada C."/>
            <person name="Hayashi A."/>
            <person name="Hijishita S."/>
            <person name="Honda M."/>
            <person name="Hosokawa S."/>
            <person name="Ichikawa Y."/>
            <person name="Idonuma A."/>
            <person name="Iijima M."/>
            <person name="Ikeda M."/>
            <person name="Ikeno M."/>
            <person name="Ito K."/>
            <person name="Ito S."/>
            <person name="Ito T."/>
            <person name="Ito Y."/>
            <person name="Ito Y."/>
            <person name="Iwabuchi A."/>
            <person name="Kamiya K."/>
            <person name="Karasawa W."/>
            <person name="Kurita K."/>
            <person name="Katagiri S."/>
            <person name="Kikuta A."/>
            <person name="Kobayashi H."/>
            <person name="Kobayashi N."/>
            <person name="Machita K."/>
            <person name="Maehara T."/>
            <person name="Masukawa M."/>
            <person name="Mizubayashi T."/>
            <person name="Mukai Y."/>
            <person name="Nagasaki H."/>
            <person name="Nagata Y."/>
            <person name="Naito S."/>
            <person name="Nakashima M."/>
            <person name="Nakama Y."/>
            <person name="Nakamichi Y."/>
            <person name="Nakamura M."/>
            <person name="Meguro A."/>
            <person name="Negishi M."/>
            <person name="Ohta I."/>
            <person name="Ohta T."/>
            <person name="Okamoto M."/>
            <person name="Ono N."/>
            <person name="Saji S."/>
            <person name="Sakaguchi M."/>
            <person name="Sakai K."/>
            <person name="Shibata M."/>
            <person name="Shimokawa T."/>
            <person name="Song J."/>
            <person name="Takazaki Y."/>
            <person name="Terasawa K."/>
            <person name="Tsugane M."/>
            <person name="Tsuji K."/>
            <person name="Ueda S."/>
            <person name="Waki K."/>
            <person name="Yamagata H."/>
            <person name="Yamamoto M."/>
            <person name="Yamamoto S."/>
            <person name="Yamane H."/>
            <person name="Yoshiki S."/>
            <person name="Yoshihara R."/>
            <person name="Yukawa K."/>
            <person name="Zhong H."/>
            <person name="Yano M."/>
            <person name="Yuan Q."/>
            <person name="Ouyang S."/>
            <person name="Liu J."/>
            <person name="Jones K.M."/>
            <person name="Gansberger K."/>
            <person name="Moffat K."/>
            <person name="Hill J."/>
            <person name="Bera J."/>
            <person name="Fadrosh D."/>
            <person name="Jin S."/>
            <person name="Johri S."/>
            <person name="Kim M."/>
            <person name="Overton L."/>
            <person name="Reardon M."/>
            <person name="Tsitrin T."/>
            <person name="Vuong H."/>
            <person name="Weaver B."/>
            <person name="Ciecko A."/>
            <person name="Tallon L."/>
            <person name="Jackson J."/>
            <person name="Pai G."/>
            <person name="Aken S.V."/>
            <person name="Utterback T."/>
            <person name="Reidmuller S."/>
            <person name="Feldblyum T."/>
            <person name="Hsiao J."/>
            <person name="Zismann V."/>
            <person name="Iobst S."/>
            <person name="de Vazeille A.R."/>
            <person name="Buell C.R."/>
            <person name="Ying K."/>
            <person name="Li Y."/>
            <person name="Lu T."/>
            <person name="Huang Y."/>
            <person name="Zhao Q."/>
            <person name="Feng Q."/>
            <person name="Zhang L."/>
            <person name="Zhu J."/>
            <person name="Weng Q."/>
            <person name="Mu J."/>
            <person name="Lu Y."/>
            <person name="Fan D."/>
            <person name="Liu Y."/>
            <person name="Guan J."/>
            <person name="Zhang Y."/>
            <person name="Yu S."/>
            <person name="Liu X."/>
            <person name="Zhang Y."/>
            <person name="Hong G."/>
            <person name="Han B."/>
            <person name="Choisne N."/>
            <person name="Demange N."/>
            <person name="Orjeda G."/>
            <person name="Samain S."/>
            <person name="Cattolico L."/>
            <person name="Pelletier E."/>
            <person name="Couloux A."/>
            <person name="Segurens B."/>
            <person name="Wincker P."/>
            <person name="D'Hont A."/>
            <person name="Scarpelli C."/>
            <person name="Weissenbach J."/>
            <person name="Salanoubat M."/>
            <person name="Quetier F."/>
            <person name="Yu Y."/>
            <person name="Kim H.R."/>
            <person name="Rambo T."/>
            <person name="Currie J."/>
            <person name="Collura K."/>
            <person name="Luo M."/>
            <person name="Yang T."/>
            <person name="Ammiraju J.S.S."/>
            <person name="Engler F."/>
            <person name="Soderlund C."/>
            <person name="Wing R.A."/>
            <person name="Palmer L.E."/>
            <person name="de la Bastide M."/>
            <person name="Spiegel L."/>
            <person name="Nascimento L."/>
            <person name="Zutavern T."/>
            <person name="O'Shaughnessy A."/>
            <person name="Dike S."/>
            <person name="Dedhia N."/>
            <person name="Preston R."/>
            <person name="Balija V."/>
            <person name="McCombie W.R."/>
            <person name="Chow T."/>
            <person name="Chen H."/>
            <person name="Chung M."/>
            <person name="Chen C."/>
            <person name="Shaw J."/>
            <person name="Wu H."/>
            <person name="Hsiao K."/>
            <person name="Chao Y."/>
            <person name="Chu M."/>
            <person name="Cheng C."/>
            <person name="Hour A."/>
            <person name="Lee P."/>
            <person name="Lin S."/>
            <person name="Lin Y."/>
            <person name="Liou J."/>
            <person name="Liu S."/>
            <person name="Hsing Y."/>
            <person name="Raghuvanshi S."/>
            <person name="Mohanty A."/>
            <person name="Bharti A.K."/>
            <person name="Gaur A."/>
            <person name="Gupta V."/>
            <person name="Kumar D."/>
            <person name="Ravi V."/>
            <person name="Vij S."/>
            <person name="Kapur A."/>
            <person name="Khurana P."/>
            <person name="Khurana P."/>
            <person name="Khurana J.P."/>
            <person name="Tyagi A.K."/>
            <person name="Gaikwad K."/>
            <person name="Singh A."/>
            <person name="Dalal V."/>
            <person name="Srivastava S."/>
            <person name="Dixit A."/>
            <person name="Pal A.K."/>
            <person name="Ghazi I.A."/>
            <person name="Yadav M."/>
            <person name="Pandit A."/>
            <person name="Bhargava A."/>
            <person name="Sureshbabu K."/>
            <person name="Batra K."/>
            <person name="Sharma T.R."/>
            <person name="Mohapatra T."/>
            <person name="Singh N.K."/>
            <person name="Messing J."/>
            <person name="Nelson A.B."/>
            <person name="Fuks G."/>
            <person name="Kavchok S."/>
            <person name="Keizer G."/>
            <person name="Linton E."/>
            <person name="Llaca V."/>
            <person name="Song R."/>
            <person name="Tanyolac B."/>
            <person name="Young S."/>
            <person name="Ho-Il K."/>
            <person name="Hahn J.H."/>
            <person name="Sangsakoo G."/>
            <person name="Vanavichit A."/>
            <person name="de Mattos Luiz.A.T."/>
            <person name="Zimmer P.D."/>
            <person name="Malone G."/>
            <person name="Dellagostin O."/>
            <person name="de Oliveira A.C."/>
            <person name="Bevan M."/>
            <person name="Bancroft I."/>
            <person name="Minx P."/>
            <person name="Cordum H."/>
            <person name="Wilson R."/>
            <person name="Cheng Z."/>
            <person name="Jin W."/>
            <person name="Jiang J."/>
            <person name="Leong S.A."/>
            <person name="Iwama H."/>
            <person name="Gojobori T."/>
            <person name="Itoh T."/>
            <person name="Niimura Y."/>
            <person name="Fujii Y."/>
            <person name="Habara T."/>
            <person name="Sakai H."/>
            <person name="Sato Y."/>
            <person name="Wilson G."/>
            <person name="Kumar K."/>
            <person name="McCouch S."/>
            <person name="Juretic N."/>
            <person name="Hoen D."/>
            <person name="Wright S."/>
            <person name="Bruskiewich R."/>
            <person name="Bureau T."/>
            <person name="Miyao A."/>
            <person name="Hirochika H."/>
            <person name="Nishikawa T."/>
            <person name="Kadowaki K."/>
            <person name="Sugiura M."/>
            <person name="Burr B."/>
            <person name="Sasaki T."/>
        </authorList>
    </citation>
    <scope>NUCLEOTIDE SEQUENCE [LARGE SCALE GENOMIC DNA]</scope>
    <source>
        <strain evidence="2">cv. Nipponbare</strain>
    </source>
</reference>
<protein>
    <submittedName>
        <fullName evidence="1">Os03g0612450 protein</fullName>
    </submittedName>
</protein>
<dbReference type="AlphaFoldDB" id="A0A0P0W064"/>
<proteinExistence type="predicted"/>
<sequence>MVMVVVRVRVRVRVLHLEAGHLVLHHLVRVAGGAHPSTTTTTLGLELLLEDGDVGDAAVDGVAEARLGLVRQRVHGVLPLLRLQVVEQLRHVARAEHLVHVGELGRLVRREVGREHAPLRALPPQQLARRARRARRRHLRS</sequence>
<dbReference type="Proteomes" id="UP000059680">
    <property type="component" value="Chromosome 3"/>
</dbReference>
<organism evidence="1 2">
    <name type="scientific">Oryza sativa subsp. japonica</name>
    <name type="common">Rice</name>
    <dbReference type="NCBI Taxonomy" id="39947"/>
    <lineage>
        <taxon>Eukaryota</taxon>
        <taxon>Viridiplantae</taxon>
        <taxon>Streptophyta</taxon>
        <taxon>Embryophyta</taxon>
        <taxon>Tracheophyta</taxon>
        <taxon>Spermatophyta</taxon>
        <taxon>Magnoliopsida</taxon>
        <taxon>Liliopsida</taxon>
        <taxon>Poales</taxon>
        <taxon>Poaceae</taxon>
        <taxon>BOP clade</taxon>
        <taxon>Oryzoideae</taxon>
        <taxon>Oryzeae</taxon>
        <taxon>Oryzinae</taxon>
        <taxon>Oryza</taxon>
        <taxon>Oryza sativa</taxon>
    </lineage>
</organism>
<reference evidence="1 2" key="2">
    <citation type="journal article" date="2013" name="Plant Cell Physiol.">
        <title>Rice Annotation Project Database (RAP-DB): an integrative and interactive database for rice genomics.</title>
        <authorList>
            <person name="Sakai H."/>
            <person name="Lee S.S."/>
            <person name="Tanaka T."/>
            <person name="Numa H."/>
            <person name="Kim J."/>
            <person name="Kawahara Y."/>
            <person name="Wakimoto H."/>
            <person name="Yang C.C."/>
            <person name="Iwamoto M."/>
            <person name="Abe T."/>
            <person name="Yamada Y."/>
            <person name="Muto A."/>
            <person name="Inokuchi H."/>
            <person name="Ikemura T."/>
            <person name="Matsumoto T."/>
            <person name="Sasaki T."/>
            <person name="Itoh T."/>
        </authorList>
    </citation>
    <scope>NUCLEOTIDE SEQUENCE [LARGE SCALE GENOMIC DNA]</scope>
    <source>
        <strain evidence="2">cv. Nipponbare</strain>
    </source>
</reference>
<keyword evidence="2" id="KW-1185">Reference proteome</keyword>
<dbReference type="PaxDb" id="39947-A0A0P0W064"/>
<evidence type="ECO:0000313" key="1">
    <source>
        <dbReference type="EMBL" id="BAS85263.1"/>
    </source>
</evidence>
<gene>
    <name evidence="1" type="ordered locus">Os03g0612450</name>
    <name evidence="1" type="ORF">OSNPB_030612450</name>
</gene>
<dbReference type="FunCoup" id="A0A0P0W064">
    <property type="interactions" value="76"/>
</dbReference>
<dbReference type="EMBL" id="AP014959">
    <property type="protein sequence ID" value="BAS85263.1"/>
    <property type="molecule type" value="Genomic_DNA"/>
</dbReference>
<dbReference type="InParanoid" id="A0A0P0W064"/>
<reference evidence="1 2" key="3">
    <citation type="journal article" date="2013" name="Rice">
        <title>Improvement of the Oryza sativa Nipponbare reference genome using next generation sequence and optical map data.</title>
        <authorList>
            <person name="Kawahara Y."/>
            <person name="de la Bastide M."/>
            <person name="Hamilton J.P."/>
            <person name="Kanamori H."/>
            <person name="McCombie W.R."/>
            <person name="Ouyang S."/>
            <person name="Schwartz D.C."/>
            <person name="Tanaka T."/>
            <person name="Wu J."/>
            <person name="Zhou S."/>
            <person name="Childs K.L."/>
            <person name="Davidson R.M."/>
            <person name="Lin H."/>
            <person name="Quesada-Ocampo L."/>
            <person name="Vaillancourt B."/>
            <person name="Sakai H."/>
            <person name="Lee S.S."/>
            <person name="Kim J."/>
            <person name="Numa H."/>
            <person name="Itoh T."/>
            <person name="Buell C.R."/>
            <person name="Matsumoto T."/>
        </authorList>
    </citation>
    <scope>NUCLEOTIDE SEQUENCE [LARGE SCALE GENOMIC DNA]</scope>
    <source>
        <strain evidence="2">cv. Nipponbare</strain>
    </source>
</reference>
<feature type="non-terminal residue" evidence="1">
    <location>
        <position position="1"/>
    </location>
</feature>
<accession>A0A0P0W064</accession>